<feature type="region of interest" description="Disordered" evidence="1">
    <location>
        <begin position="1"/>
        <end position="29"/>
    </location>
</feature>
<dbReference type="Proteomes" id="UP000243515">
    <property type="component" value="Unassembled WGS sequence"/>
</dbReference>
<evidence type="ECO:0000313" key="3">
    <source>
        <dbReference type="Proteomes" id="UP000243515"/>
    </source>
</evidence>
<sequence length="66" mass="7462">MDYRADMRKMNRALYAPEKEPQSRKKTTLVPKKDLPKIDIAAVGSAAYHRHLKSKNSETFITSLGG</sequence>
<reference evidence="2 3" key="1">
    <citation type="journal article" date="2015" name="Environ. Microbiol.">
        <title>Metagenome sequence of Elaphomyces granulatus from sporocarp tissue reveals Ascomycota ectomycorrhizal fingerprints of genome expansion and a Proteobacteria-rich microbiome.</title>
        <authorList>
            <person name="Quandt C.A."/>
            <person name="Kohler A."/>
            <person name="Hesse C.N."/>
            <person name="Sharpton T.J."/>
            <person name="Martin F."/>
            <person name="Spatafora J.W."/>
        </authorList>
    </citation>
    <scope>NUCLEOTIDE SEQUENCE [LARGE SCALE GENOMIC DNA]</scope>
    <source>
        <strain evidence="2 3">OSC145934</strain>
    </source>
</reference>
<comment type="caution">
    <text evidence="2">The sequence shown here is derived from an EMBL/GenBank/DDBJ whole genome shotgun (WGS) entry which is preliminary data.</text>
</comment>
<dbReference type="EMBL" id="NPHW01005731">
    <property type="protein sequence ID" value="OXV06456.1"/>
    <property type="molecule type" value="Genomic_DNA"/>
</dbReference>
<protein>
    <submittedName>
        <fullName evidence="2">Uncharacterized protein</fullName>
    </submittedName>
</protein>
<organism evidence="2 3">
    <name type="scientific">Elaphomyces granulatus</name>
    <dbReference type="NCBI Taxonomy" id="519963"/>
    <lineage>
        <taxon>Eukaryota</taxon>
        <taxon>Fungi</taxon>
        <taxon>Dikarya</taxon>
        <taxon>Ascomycota</taxon>
        <taxon>Pezizomycotina</taxon>
        <taxon>Eurotiomycetes</taxon>
        <taxon>Eurotiomycetidae</taxon>
        <taxon>Eurotiales</taxon>
        <taxon>Elaphomycetaceae</taxon>
        <taxon>Elaphomyces</taxon>
    </lineage>
</organism>
<keyword evidence="3" id="KW-1185">Reference proteome</keyword>
<evidence type="ECO:0000313" key="2">
    <source>
        <dbReference type="EMBL" id="OXV06456.1"/>
    </source>
</evidence>
<name>A0A232LQL9_9EURO</name>
<gene>
    <name evidence="2" type="ORF">Egran_05776</name>
</gene>
<evidence type="ECO:0000256" key="1">
    <source>
        <dbReference type="SAM" id="MobiDB-lite"/>
    </source>
</evidence>
<dbReference type="AlphaFoldDB" id="A0A232LQL9"/>
<proteinExistence type="predicted"/>
<accession>A0A232LQL9</accession>